<gene>
    <name evidence="2" type="ORF">C8J28_1243</name>
</gene>
<dbReference type="Proteomes" id="UP000244060">
    <property type="component" value="Unassembled WGS sequence"/>
</dbReference>
<evidence type="ECO:0000313" key="2">
    <source>
        <dbReference type="EMBL" id="PTR12503.1"/>
    </source>
</evidence>
<keyword evidence="3" id="KW-1185">Reference proteome</keyword>
<name>A0A2T5JSV2_9RHOB</name>
<evidence type="ECO:0000313" key="3">
    <source>
        <dbReference type="Proteomes" id="UP000244060"/>
    </source>
</evidence>
<keyword evidence="1" id="KW-0472">Membrane</keyword>
<reference evidence="2 3" key="1">
    <citation type="submission" date="2018-04" db="EMBL/GenBank/DDBJ databases">
        <title>Genomic Encyclopedia of Type Strains, Phase III (KMG-III): the genomes of soil and plant-associated and newly described type strains.</title>
        <authorList>
            <person name="Whitman W."/>
        </authorList>
    </citation>
    <scope>NUCLEOTIDE SEQUENCE [LARGE SCALE GENOMIC DNA]</scope>
    <source>
        <strain evidence="2 3">KA25</strain>
    </source>
</reference>
<feature type="transmembrane region" description="Helical" evidence="1">
    <location>
        <begin position="42"/>
        <end position="61"/>
    </location>
</feature>
<proteinExistence type="predicted"/>
<sequence length="62" mass="7056">MYISNETGKERPEPMPSRRHIDLDAVKRALDRQADEERRVPAAFWLVAAPGLIIVLALIVLF</sequence>
<evidence type="ECO:0000256" key="1">
    <source>
        <dbReference type="SAM" id="Phobius"/>
    </source>
</evidence>
<protein>
    <submittedName>
        <fullName evidence="2">Uncharacterized protein</fullName>
    </submittedName>
</protein>
<dbReference type="AlphaFoldDB" id="A0A2T5JSV2"/>
<dbReference type="EMBL" id="QAOT01000024">
    <property type="protein sequence ID" value="PTR12503.1"/>
    <property type="molecule type" value="Genomic_DNA"/>
</dbReference>
<accession>A0A2T5JSV2</accession>
<comment type="caution">
    <text evidence="2">The sequence shown here is derived from an EMBL/GenBank/DDBJ whole genome shotgun (WGS) entry which is preliminary data.</text>
</comment>
<keyword evidence="1" id="KW-0812">Transmembrane</keyword>
<organism evidence="2 3">
    <name type="scientific">Cereibacter azotoformans</name>
    <dbReference type="NCBI Taxonomy" id="43057"/>
    <lineage>
        <taxon>Bacteria</taxon>
        <taxon>Pseudomonadati</taxon>
        <taxon>Pseudomonadota</taxon>
        <taxon>Alphaproteobacteria</taxon>
        <taxon>Rhodobacterales</taxon>
        <taxon>Paracoccaceae</taxon>
        <taxon>Cereibacter</taxon>
    </lineage>
</organism>
<keyword evidence="1" id="KW-1133">Transmembrane helix</keyword>